<evidence type="ECO:0000313" key="6">
    <source>
        <dbReference type="Proteomes" id="UP000639419"/>
    </source>
</evidence>
<evidence type="ECO:0000259" key="4">
    <source>
        <dbReference type="PROSITE" id="PS50943"/>
    </source>
</evidence>
<dbReference type="Pfam" id="PF00717">
    <property type="entry name" value="Peptidase_S24"/>
    <property type="match status" value="1"/>
</dbReference>
<keyword evidence="3" id="KW-0804">Transcription</keyword>
<evidence type="ECO:0000313" key="5">
    <source>
        <dbReference type="EMBL" id="NUB18469.1"/>
    </source>
</evidence>
<dbReference type="SUPFAM" id="SSF51306">
    <property type="entry name" value="LexA/Signal peptidase"/>
    <property type="match status" value="1"/>
</dbReference>
<comment type="caution">
    <text evidence="5">The sequence shown here is derived from an EMBL/GenBank/DDBJ whole genome shotgun (WGS) entry which is preliminary data.</text>
</comment>
<evidence type="ECO:0000256" key="3">
    <source>
        <dbReference type="ARBA" id="ARBA00023163"/>
    </source>
</evidence>
<keyword evidence="6" id="KW-1185">Reference proteome</keyword>
<organism evidence="5 6">
    <name type="scientific">Azospirillum formosense</name>
    <dbReference type="NCBI Taxonomy" id="861533"/>
    <lineage>
        <taxon>Bacteria</taxon>
        <taxon>Pseudomonadati</taxon>
        <taxon>Pseudomonadota</taxon>
        <taxon>Alphaproteobacteria</taxon>
        <taxon>Rhodospirillales</taxon>
        <taxon>Azospirillaceae</taxon>
        <taxon>Azospirillum</taxon>
    </lineage>
</organism>
<dbReference type="Pfam" id="PF01381">
    <property type="entry name" value="HTH_3"/>
    <property type="match status" value="1"/>
</dbReference>
<reference evidence="5 6" key="1">
    <citation type="submission" date="2019-10" db="EMBL/GenBank/DDBJ databases">
        <title>Genome sequence of Azospirillum formosense CC-Nfb-7.</title>
        <authorList>
            <person name="Ambrosini A."/>
            <person name="Sant'Anna F.H."/>
            <person name="Cassan F.D."/>
            <person name="Souza E.M."/>
            <person name="Passaglia L.M.P."/>
        </authorList>
    </citation>
    <scope>NUCLEOTIDE SEQUENCE [LARGE SCALE GENOMIC DNA]</scope>
    <source>
        <strain evidence="5 6">CC-NFb-7</strain>
    </source>
</reference>
<dbReference type="InterPro" id="IPR039418">
    <property type="entry name" value="LexA-like"/>
</dbReference>
<dbReference type="SMART" id="SM00530">
    <property type="entry name" value="HTH_XRE"/>
    <property type="match status" value="1"/>
</dbReference>
<protein>
    <submittedName>
        <fullName evidence="5">Helix-turn-helix domain-containing protein</fullName>
    </submittedName>
</protein>
<dbReference type="CDD" id="cd06529">
    <property type="entry name" value="S24_LexA-like"/>
    <property type="match status" value="1"/>
</dbReference>
<dbReference type="PANTHER" id="PTHR40661">
    <property type="match status" value="1"/>
</dbReference>
<dbReference type="Proteomes" id="UP000639419">
    <property type="component" value="Unassembled WGS sequence"/>
</dbReference>
<sequence length="263" mass="30055">MGFIDAEFMRIRIRTQGGTARDYVPSHLPCDTPANMPFLMTRPLADRIKRLRKSRGLNQHEFAEMLGVSQPTVSRWERDQQEPEFDQIVALAELAGESPQQFAYGERVNEELTLQPVFVMGAVQAGHWVEAVEWEREGWYTISLPPHPQFPNVKRFGLEVRGPSMNRVFPEGSVVECVRFEDIHAGPQPDDYVVVERHRTDGCIEATVKKFVIHDGEPWLLPESDHPAFQRSIQLNNGHEDDVESVVIAGLVIGSYRHFIRRS</sequence>
<dbReference type="Gene3D" id="2.10.109.10">
    <property type="entry name" value="Umud Fragment, subunit A"/>
    <property type="match status" value="1"/>
</dbReference>
<dbReference type="CDD" id="cd00093">
    <property type="entry name" value="HTH_XRE"/>
    <property type="match status" value="1"/>
</dbReference>
<keyword evidence="2" id="KW-0238">DNA-binding</keyword>
<dbReference type="Gene3D" id="1.10.260.40">
    <property type="entry name" value="lambda repressor-like DNA-binding domains"/>
    <property type="match status" value="1"/>
</dbReference>
<dbReference type="InterPro" id="IPR001387">
    <property type="entry name" value="Cro/C1-type_HTH"/>
</dbReference>
<evidence type="ECO:0000256" key="1">
    <source>
        <dbReference type="ARBA" id="ARBA00023015"/>
    </source>
</evidence>
<proteinExistence type="predicted"/>
<dbReference type="PANTHER" id="PTHR40661:SF3">
    <property type="entry name" value="FELS-1 PROPHAGE TRANSCRIPTIONAL REGULATOR"/>
    <property type="match status" value="1"/>
</dbReference>
<name>A0ABX2KRV8_9PROT</name>
<dbReference type="InterPro" id="IPR036286">
    <property type="entry name" value="LexA/Signal_pep-like_sf"/>
</dbReference>
<gene>
    <name evidence="5" type="ORF">GBZ26_04425</name>
</gene>
<dbReference type="PROSITE" id="PS50943">
    <property type="entry name" value="HTH_CROC1"/>
    <property type="match status" value="1"/>
</dbReference>
<dbReference type="InterPro" id="IPR015927">
    <property type="entry name" value="Peptidase_S24_S26A/B/C"/>
</dbReference>
<dbReference type="EMBL" id="WHOR01000018">
    <property type="protein sequence ID" value="NUB18469.1"/>
    <property type="molecule type" value="Genomic_DNA"/>
</dbReference>
<dbReference type="SUPFAM" id="SSF47413">
    <property type="entry name" value="lambda repressor-like DNA-binding domains"/>
    <property type="match status" value="1"/>
</dbReference>
<evidence type="ECO:0000256" key="2">
    <source>
        <dbReference type="ARBA" id="ARBA00023125"/>
    </source>
</evidence>
<keyword evidence="1" id="KW-0805">Transcription regulation</keyword>
<dbReference type="InterPro" id="IPR010982">
    <property type="entry name" value="Lambda_DNA-bd_dom_sf"/>
</dbReference>
<feature type="domain" description="HTH cro/C1-type" evidence="4">
    <location>
        <begin position="48"/>
        <end position="102"/>
    </location>
</feature>
<accession>A0ABX2KRV8</accession>